<proteinExistence type="predicted"/>
<protein>
    <submittedName>
        <fullName evidence="1">Uncharacterized protein</fullName>
    </submittedName>
</protein>
<dbReference type="Proteomes" id="UP000777440">
    <property type="component" value="Unassembled WGS sequence"/>
</dbReference>
<evidence type="ECO:0000313" key="1">
    <source>
        <dbReference type="EMBL" id="MBW9111162.1"/>
    </source>
</evidence>
<name>A0ABS7I0I1_9MICO</name>
<dbReference type="RefSeq" id="WP_220292656.1">
    <property type="nucleotide sequence ID" value="NZ_JAEUAX010000009.1"/>
</dbReference>
<keyword evidence="2" id="KW-1185">Reference proteome</keyword>
<accession>A0ABS7I0I1</accession>
<gene>
    <name evidence="1" type="ORF">JNB61_15395</name>
</gene>
<sequence>MTAKSLLGSYTWLEDQGIDADLIQGFQSVGGVEPWTAPLADGSGDCILIRADDDNGWRDIACDSPGVPAEVERTVDGAILRLTIGVDGVVAQVTSP</sequence>
<evidence type="ECO:0000313" key="2">
    <source>
        <dbReference type="Proteomes" id="UP000777440"/>
    </source>
</evidence>
<organism evidence="1 2">
    <name type="scientific">Microbacterium ureisolvens</name>
    <dbReference type="NCBI Taxonomy" id="2781186"/>
    <lineage>
        <taxon>Bacteria</taxon>
        <taxon>Bacillati</taxon>
        <taxon>Actinomycetota</taxon>
        <taxon>Actinomycetes</taxon>
        <taxon>Micrococcales</taxon>
        <taxon>Microbacteriaceae</taxon>
        <taxon>Microbacterium</taxon>
    </lineage>
</organism>
<reference evidence="1 2" key="1">
    <citation type="journal article" date="2021" name="MBio">
        <title>Poor Competitiveness of Bradyrhizobium in Pigeon Pea Root Colonization in Indian Soils.</title>
        <authorList>
            <person name="Chalasani D."/>
            <person name="Basu A."/>
            <person name="Pullabhotla S.V.S.R.N."/>
            <person name="Jorrin B."/>
            <person name="Neal A.L."/>
            <person name="Poole P.S."/>
            <person name="Podile A.R."/>
            <person name="Tkacz A."/>
        </authorList>
    </citation>
    <scope>NUCLEOTIDE SEQUENCE [LARGE SCALE GENOMIC DNA]</scope>
    <source>
        <strain evidence="1 2">HU12</strain>
    </source>
</reference>
<dbReference type="EMBL" id="JAEUAX010000009">
    <property type="protein sequence ID" value="MBW9111162.1"/>
    <property type="molecule type" value="Genomic_DNA"/>
</dbReference>
<comment type="caution">
    <text evidence="1">The sequence shown here is derived from an EMBL/GenBank/DDBJ whole genome shotgun (WGS) entry which is preliminary data.</text>
</comment>